<gene>
    <name evidence="2" type="ORF">GOB87_06695</name>
</gene>
<protein>
    <submittedName>
        <fullName evidence="2">Phosphoribosyl-ATP pyrophosphatase</fullName>
    </submittedName>
</protein>
<evidence type="ECO:0000256" key="1">
    <source>
        <dbReference type="SAM" id="MobiDB-lite"/>
    </source>
</evidence>
<feature type="region of interest" description="Disordered" evidence="1">
    <location>
        <begin position="1"/>
        <end position="30"/>
    </location>
</feature>
<evidence type="ECO:0000313" key="3">
    <source>
        <dbReference type="Proteomes" id="UP000597459"/>
    </source>
</evidence>
<reference evidence="2" key="1">
    <citation type="submission" date="2019-11" db="EMBL/GenBank/DDBJ databases">
        <title>Description of new Acetobacter species.</title>
        <authorList>
            <person name="Cleenwerck I."/>
            <person name="Sombolestani A.S."/>
        </authorList>
    </citation>
    <scope>NUCLEOTIDE SEQUENCE</scope>
    <source>
        <strain evidence="2">LMG 1626</strain>
    </source>
</reference>
<dbReference type="EMBL" id="WOTH01000010">
    <property type="protein sequence ID" value="NHO53651.1"/>
    <property type="molecule type" value="Genomic_DNA"/>
</dbReference>
<dbReference type="AlphaFoldDB" id="A0A967B7L4"/>
<organism evidence="2 3">
    <name type="scientific">Acetobacter estunensis</name>
    <dbReference type="NCBI Taxonomy" id="104097"/>
    <lineage>
        <taxon>Bacteria</taxon>
        <taxon>Pseudomonadati</taxon>
        <taxon>Pseudomonadota</taxon>
        <taxon>Alphaproteobacteria</taxon>
        <taxon>Acetobacterales</taxon>
        <taxon>Acetobacteraceae</taxon>
        <taxon>Acetobacter</taxon>
    </lineage>
</organism>
<proteinExistence type="predicted"/>
<evidence type="ECO:0000313" key="2">
    <source>
        <dbReference type="EMBL" id="NHO53651.1"/>
    </source>
</evidence>
<keyword evidence="3" id="KW-1185">Reference proteome</keyword>
<comment type="caution">
    <text evidence="2">The sequence shown here is derived from an EMBL/GenBank/DDBJ whole genome shotgun (WGS) entry which is preliminary data.</text>
</comment>
<accession>A0A967B7L4</accession>
<dbReference type="Proteomes" id="UP000597459">
    <property type="component" value="Unassembled WGS sequence"/>
</dbReference>
<sequence length="126" mass="13669">MTGSQPGAAATLAPFLERKADGEQPVSPEIRSLRTRTLACELGGEAAVCAAAAMMQDRTTVVDSSARFLEGLVALWKDQGVDPDTIWNELHARIEMGELSLKLSLLPGRPKMARKRPWRVATSKLP</sequence>
<name>A0A967B7L4_9PROT</name>
<dbReference type="RefSeq" id="WP_166314100.1">
    <property type="nucleotide sequence ID" value="NZ_WOTH01000010.1"/>
</dbReference>